<dbReference type="PANTHER" id="PTHR47501:SF5">
    <property type="entry name" value="HAT C-TERMINAL DIMERISATION DOMAIN-CONTAINING PROTEIN"/>
    <property type="match status" value="1"/>
</dbReference>
<dbReference type="EMBL" id="WJBH02000001">
    <property type="protein sequence ID" value="KAI9565224.1"/>
    <property type="molecule type" value="Genomic_DNA"/>
</dbReference>
<feature type="transmembrane region" description="Helical" evidence="1">
    <location>
        <begin position="302"/>
        <end position="324"/>
    </location>
</feature>
<dbReference type="AlphaFoldDB" id="A0AAD5L4R2"/>
<proteinExistence type="predicted"/>
<sequence length="573" mass="65964">MIFHQKSHPKEYKAFLEKFEEERMKRNSNSTKKRKISSVEESGSNKKKILEEFFVKKKLPSNEQDVISGRILDYIIANARPLSTVDSPHFLKLVGSLNPRFQMFTRNTLAAMVVKEFYQYKDELMSMLCKVSKVCLTADAWSSQRRAYLGITIHWLDEVTLTRYSRALALKQFFGDSRISGFISSIIQEYQLEGKVQHIVTDNGLSFVKAGYVVLEFDSDDLYDILKTRMLDSAQTYHVWLPDHIRCASHTLNLLAKADVESVLKTCSPVFQSKYEHSMKKIPDLWNKCGRSIKAAEMSGQIIGIHFLLFFVYYSVLLTLSFQINSSGRQLPSPCATRWNSFFDCLRKLQVSPIEPDERNLLREYLTIMTPIAIYLDVLQGETNCYLGPRLDHRDKLTTAVLPHELKLPHYRVSSQISVRPLVCRVGYCFDLDDYVLASVSNPAFKFAWLKGGAEKCRARQKLSARIAMHSFPRSNSHKDSASANELFNFKENDSPTKDEVDLYLCDEDKAIRMLDRHPAIKNVFLRYNAPLPSSAPVERLFSDASLVLTARRFRLSDKLLEYLLLLKIHKKL</sequence>
<evidence type="ECO:0000313" key="2">
    <source>
        <dbReference type="EMBL" id="KAI9565224.1"/>
    </source>
</evidence>
<keyword evidence="1" id="KW-0472">Membrane</keyword>
<organism evidence="2 3">
    <name type="scientific">Daphnia sinensis</name>
    <dbReference type="NCBI Taxonomy" id="1820382"/>
    <lineage>
        <taxon>Eukaryota</taxon>
        <taxon>Metazoa</taxon>
        <taxon>Ecdysozoa</taxon>
        <taxon>Arthropoda</taxon>
        <taxon>Crustacea</taxon>
        <taxon>Branchiopoda</taxon>
        <taxon>Diplostraca</taxon>
        <taxon>Cladocera</taxon>
        <taxon>Anomopoda</taxon>
        <taxon>Daphniidae</taxon>
        <taxon>Daphnia</taxon>
        <taxon>Daphnia similis group</taxon>
    </lineage>
</organism>
<dbReference type="Proteomes" id="UP000820818">
    <property type="component" value="Linkage Group LG1"/>
</dbReference>
<evidence type="ECO:0008006" key="4">
    <source>
        <dbReference type="Google" id="ProtNLM"/>
    </source>
</evidence>
<keyword evidence="1" id="KW-0812">Transmembrane</keyword>
<dbReference type="SUPFAM" id="SSF53098">
    <property type="entry name" value="Ribonuclease H-like"/>
    <property type="match status" value="1"/>
</dbReference>
<dbReference type="PANTHER" id="PTHR47501">
    <property type="entry name" value="TRANSPOSASE-RELATED"/>
    <property type="match status" value="1"/>
</dbReference>
<reference evidence="2 3" key="1">
    <citation type="submission" date="2022-05" db="EMBL/GenBank/DDBJ databases">
        <title>A multi-omics perspective on studying reproductive biology in Daphnia sinensis.</title>
        <authorList>
            <person name="Jia J."/>
        </authorList>
    </citation>
    <scope>NUCLEOTIDE SEQUENCE [LARGE SCALE GENOMIC DNA]</scope>
    <source>
        <strain evidence="2 3">WSL</strain>
    </source>
</reference>
<accession>A0AAD5L4R2</accession>
<dbReference type="InterPro" id="IPR012337">
    <property type="entry name" value="RNaseH-like_sf"/>
</dbReference>
<evidence type="ECO:0000313" key="3">
    <source>
        <dbReference type="Proteomes" id="UP000820818"/>
    </source>
</evidence>
<evidence type="ECO:0000256" key="1">
    <source>
        <dbReference type="SAM" id="Phobius"/>
    </source>
</evidence>
<protein>
    <recommendedName>
        <fullName evidence="4">AC9 transposase</fullName>
    </recommendedName>
</protein>
<keyword evidence="1" id="KW-1133">Transmembrane helix</keyword>
<dbReference type="SUPFAM" id="SSF140996">
    <property type="entry name" value="Hermes dimerisation domain"/>
    <property type="match status" value="1"/>
</dbReference>
<comment type="caution">
    <text evidence="2">The sequence shown here is derived from an EMBL/GenBank/DDBJ whole genome shotgun (WGS) entry which is preliminary data.</text>
</comment>
<gene>
    <name evidence="2" type="ORF">GHT06_009006</name>
</gene>
<name>A0AAD5L4R2_9CRUS</name>
<keyword evidence="3" id="KW-1185">Reference proteome</keyword>